<gene>
    <name evidence="1" type="ORF">L1987_78332</name>
</gene>
<proteinExistence type="predicted"/>
<protein>
    <submittedName>
        <fullName evidence="1">Uncharacterized protein</fullName>
    </submittedName>
</protein>
<name>A0ACB8ZDE7_9ASTR</name>
<sequence length="94" mass="9653">MGQNNPLNARLPIKSDVAVIMYTSGSTGLPKIDGNVNKKDDVNRKEHEIPVGCCGDGDGNGNGGGSCGGGTSTISSYPASAPAFFFFIIIFTAL</sequence>
<dbReference type="EMBL" id="CM042043">
    <property type="protein sequence ID" value="KAI3695336.1"/>
    <property type="molecule type" value="Genomic_DNA"/>
</dbReference>
<evidence type="ECO:0000313" key="1">
    <source>
        <dbReference type="EMBL" id="KAI3695336.1"/>
    </source>
</evidence>
<evidence type="ECO:0000313" key="2">
    <source>
        <dbReference type="Proteomes" id="UP001056120"/>
    </source>
</evidence>
<keyword evidence="2" id="KW-1185">Reference proteome</keyword>
<dbReference type="Proteomes" id="UP001056120">
    <property type="component" value="Linkage Group LG26"/>
</dbReference>
<reference evidence="1 2" key="2">
    <citation type="journal article" date="2022" name="Mol. Ecol. Resour.">
        <title>The genomes of chicory, endive, great burdock and yacon provide insights into Asteraceae paleo-polyploidization history and plant inulin production.</title>
        <authorList>
            <person name="Fan W."/>
            <person name="Wang S."/>
            <person name="Wang H."/>
            <person name="Wang A."/>
            <person name="Jiang F."/>
            <person name="Liu H."/>
            <person name="Zhao H."/>
            <person name="Xu D."/>
            <person name="Zhang Y."/>
        </authorList>
    </citation>
    <scope>NUCLEOTIDE SEQUENCE [LARGE SCALE GENOMIC DNA]</scope>
    <source>
        <strain evidence="2">cv. Yunnan</strain>
        <tissue evidence="1">Leaves</tissue>
    </source>
</reference>
<reference evidence="2" key="1">
    <citation type="journal article" date="2022" name="Mol. Ecol. Resour.">
        <title>The genomes of chicory, endive, great burdock and yacon provide insights into Asteraceae palaeo-polyploidization history and plant inulin production.</title>
        <authorList>
            <person name="Fan W."/>
            <person name="Wang S."/>
            <person name="Wang H."/>
            <person name="Wang A."/>
            <person name="Jiang F."/>
            <person name="Liu H."/>
            <person name="Zhao H."/>
            <person name="Xu D."/>
            <person name="Zhang Y."/>
        </authorList>
    </citation>
    <scope>NUCLEOTIDE SEQUENCE [LARGE SCALE GENOMIC DNA]</scope>
    <source>
        <strain evidence="2">cv. Yunnan</strain>
    </source>
</reference>
<comment type="caution">
    <text evidence="1">The sequence shown here is derived from an EMBL/GenBank/DDBJ whole genome shotgun (WGS) entry which is preliminary data.</text>
</comment>
<accession>A0ACB8ZDE7</accession>
<organism evidence="1 2">
    <name type="scientific">Smallanthus sonchifolius</name>
    <dbReference type="NCBI Taxonomy" id="185202"/>
    <lineage>
        <taxon>Eukaryota</taxon>
        <taxon>Viridiplantae</taxon>
        <taxon>Streptophyta</taxon>
        <taxon>Embryophyta</taxon>
        <taxon>Tracheophyta</taxon>
        <taxon>Spermatophyta</taxon>
        <taxon>Magnoliopsida</taxon>
        <taxon>eudicotyledons</taxon>
        <taxon>Gunneridae</taxon>
        <taxon>Pentapetalae</taxon>
        <taxon>asterids</taxon>
        <taxon>campanulids</taxon>
        <taxon>Asterales</taxon>
        <taxon>Asteraceae</taxon>
        <taxon>Asteroideae</taxon>
        <taxon>Heliantheae alliance</taxon>
        <taxon>Millerieae</taxon>
        <taxon>Smallanthus</taxon>
    </lineage>
</organism>